<keyword evidence="4" id="KW-1185">Reference proteome</keyword>
<comment type="caution">
    <text evidence="3">The sequence shown here is derived from an EMBL/GenBank/DDBJ whole genome shotgun (WGS) entry which is preliminary data.</text>
</comment>
<dbReference type="InterPro" id="IPR036890">
    <property type="entry name" value="HATPase_C_sf"/>
</dbReference>
<dbReference type="SUPFAM" id="SSF55874">
    <property type="entry name" value="ATPase domain of HSP90 chaperone/DNA topoisomerase II/histidine kinase"/>
    <property type="match status" value="1"/>
</dbReference>
<dbReference type="RefSeq" id="WP_212522158.1">
    <property type="nucleotide sequence ID" value="NZ_JAGSOH010000178.1"/>
</dbReference>
<dbReference type="Pfam" id="PF13581">
    <property type="entry name" value="HATPase_c_2"/>
    <property type="match status" value="1"/>
</dbReference>
<dbReference type="InterPro" id="IPR050267">
    <property type="entry name" value="Anti-sigma-factor_SerPK"/>
</dbReference>
<dbReference type="PANTHER" id="PTHR35526:SF3">
    <property type="entry name" value="ANTI-SIGMA-F FACTOR RSBW"/>
    <property type="match status" value="1"/>
</dbReference>
<accession>A0A941EL15</accession>
<feature type="domain" description="Histidine kinase/HSP90-like ATPase" evidence="2">
    <location>
        <begin position="40"/>
        <end position="160"/>
    </location>
</feature>
<evidence type="ECO:0000256" key="1">
    <source>
        <dbReference type="ARBA" id="ARBA00022527"/>
    </source>
</evidence>
<gene>
    <name evidence="3" type="ORF">KDK95_32340</name>
</gene>
<dbReference type="Gene3D" id="3.30.565.10">
    <property type="entry name" value="Histidine kinase-like ATPase, C-terminal domain"/>
    <property type="match status" value="1"/>
</dbReference>
<dbReference type="EMBL" id="JAGSOH010000178">
    <property type="protein sequence ID" value="MBR7831039.1"/>
    <property type="molecule type" value="Genomic_DNA"/>
</dbReference>
<evidence type="ECO:0000313" key="4">
    <source>
        <dbReference type="Proteomes" id="UP000676325"/>
    </source>
</evidence>
<keyword evidence="1" id="KW-0723">Serine/threonine-protein kinase</keyword>
<reference evidence="3" key="1">
    <citation type="submission" date="2021-04" db="EMBL/GenBank/DDBJ databases">
        <title>Genome based classification of Actinospica acidithermotolerans sp. nov., an actinobacterium isolated from an Indonesian hot spring.</title>
        <authorList>
            <person name="Kusuma A.B."/>
            <person name="Putra K.E."/>
            <person name="Nafisah S."/>
            <person name="Loh J."/>
            <person name="Nouioui I."/>
            <person name="Goodfellow M."/>
        </authorList>
    </citation>
    <scope>NUCLEOTIDE SEQUENCE</scope>
    <source>
        <strain evidence="3">MGRD01-02</strain>
    </source>
</reference>
<proteinExistence type="predicted"/>
<keyword evidence="1" id="KW-0418">Kinase</keyword>
<dbReference type="PANTHER" id="PTHR35526">
    <property type="entry name" value="ANTI-SIGMA-F FACTOR RSBW-RELATED"/>
    <property type="match status" value="1"/>
</dbReference>
<dbReference type="GO" id="GO:0005524">
    <property type="term" value="F:ATP binding"/>
    <property type="evidence" value="ECO:0007669"/>
    <property type="project" value="UniProtKB-KW"/>
</dbReference>
<dbReference type="CDD" id="cd16936">
    <property type="entry name" value="HATPase_RsbW-like"/>
    <property type="match status" value="1"/>
</dbReference>
<name>A0A941EL15_9ACTN</name>
<evidence type="ECO:0000313" key="3">
    <source>
        <dbReference type="EMBL" id="MBR7831039.1"/>
    </source>
</evidence>
<dbReference type="GO" id="GO:0004674">
    <property type="term" value="F:protein serine/threonine kinase activity"/>
    <property type="evidence" value="ECO:0007669"/>
    <property type="project" value="UniProtKB-KW"/>
</dbReference>
<organism evidence="3 4">
    <name type="scientific">Actinospica acidithermotolerans</name>
    <dbReference type="NCBI Taxonomy" id="2828514"/>
    <lineage>
        <taxon>Bacteria</taxon>
        <taxon>Bacillati</taxon>
        <taxon>Actinomycetota</taxon>
        <taxon>Actinomycetes</taxon>
        <taxon>Catenulisporales</taxon>
        <taxon>Actinospicaceae</taxon>
        <taxon>Actinospica</taxon>
    </lineage>
</organism>
<dbReference type="AlphaFoldDB" id="A0A941EL15"/>
<keyword evidence="3" id="KW-0547">Nucleotide-binding</keyword>
<dbReference type="Proteomes" id="UP000676325">
    <property type="component" value="Unassembled WGS sequence"/>
</dbReference>
<sequence>MARQSSRIARRVLVSAMGVRSVRSISPQVMLGLVVTELTAPAALAEARRLTAVALERWGLAERAGDAALVISELAGNALRHGSGPVQLVLRRKPTAAGTAVECTVKDAGKWRGLGVPERDEVESDLDAEGGRGLFIARELADSLIVRAPRYRAGTVVTATFTSPGLEPGADESAASRARRAWERRVRRAWPTTRSTAGS</sequence>
<evidence type="ECO:0000259" key="2">
    <source>
        <dbReference type="Pfam" id="PF13581"/>
    </source>
</evidence>
<keyword evidence="3" id="KW-0067">ATP-binding</keyword>
<dbReference type="InterPro" id="IPR003594">
    <property type="entry name" value="HATPase_dom"/>
</dbReference>
<protein>
    <submittedName>
        <fullName evidence="3">ATP-binding protein</fullName>
    </submittedName>
</protein>
<keyword evidence="1" id="KW-0808">Transferase</keyword>